<accession>A0A1D7VIN5</accession>
<dbReference type="Proteomes" id="UP000094094">
    <property type="component" value="Chromosome"/>
</dbReference>
<feature type="compositionally biased region" description="Low complexity" evidence="1">
    <location>
        <begin position="70"/>
        <end position="82"/>
    </location>
</feature>
<sequence>MSTDAREEWREWHERRVAAVSGPYGPPTVTGTHWLDDLPDGRIEGLPGVWTVEGDGVVLRAAAGDGLAVDGAPAAGDSPSPGRHGGHPHRLGPDGSPGATRVTWGARHLLVLRREGRWAVRVHDPDSAARRGFAGIEVHPYDGRWVLPGLFRPYAQGRTARVRHADGQRRGLGLAGELAFIVAGDEHTLQVAVEGDGSLWAVLADATSGTDSYRFRFLRPPAPAEDGTVTVDFNRTLLPPCAFADHFLCPFPPPGNTLPFALRAGERNRIDR</sequence>
<dbReference type="Pfam" id="PF07920">
    <property type="entry name" value="DUF1684"/>
    <property type="match status" value="1"/>
</dbReference>
<evidence type="ECO:0000313" key="2">
    <source>
        <dbReference type="EMBL" id="AOP46625.1"/>
    </source>
</evidence>
<protein>
    <recommendedName>
        <fullName evidence="4">DUF1684 domain-containing protein</fullName>
    </recommendedName>
</protein>
<keyword evidence="3" id="KW-1185">Reference proteome</keyword>
<gene>
    <name evidence="2" type="ORF">SL103_10575</name>
</gene>
<dbReference type="InterPro" id="IPR012467">
    <property type="entry name" value="DUF1684"/>
</dbReference>
<dbReference type="OrthoDB" id="5493262at2"/>
<dbReference type="KEGG" id="slc:SL103_10575"/>
<organism evidence="2 3">
    <name type="scientific">Streptomyces lydicus</name>
    <dbReference type="NCBI Taxonomy" id="47763"/>
    <lineage>
        <taxon>Bacteria</taxon>
        <taxon>Bacillati</taxon>
        <taxon>Actinomycetota</taxon>
        <taxon>Actinomycetes</taxon>
        <taxon>Kitasatosporales</taxon>
        <taxon>Streptomycetaceae</taxon>
        <taxon>Streptomyces</taxon>
    </lineage>
</organism>
<dbReference type="EMBL" id="CP017157">
    <property type="protein sequence ID" value="AOP46625.1"/>
    <property type="molecule type" value="Genomic_DNA"/>
</dbReference>
<dbReference type="AlphaFoldDB" id="A0A1D7VIN5"/>
<feature type="region of interest" description="Disordered" evidence="1">
    <location>
        <begin position="70"/>
        <end position="99"/>
    </location>
</feature>
<proteinExistence type="predicted"/>
<evidence type="ECO:0008006" key="4">
    <source>
        <dbReference type="Google" id="ProtNLM"/>
    </source>
</evidence>
<dbReference type="PANTHER" id="PTHR41913:SF1">
    <property type="entry name" value="DUF1684 DOMAIN-CONTAINING PROTEIN"/>
    <property type="match status" value="1"/>
</dbReference>
<reference evidence="2 3" key="1">
    <citation type="submission" date="2016-09" db="EMBL/GenBank/DDBJ databases">
        <title>Complete genome sequencing of Streptomyces lydicus 103 and metabolic pathways analysis of antibiotic biosynthesis.</title>
        <authorList>
            <person name="Jia N."/>
            <person name="Ding M.-Z."/>
            <person name="Gao F."/>
            <person name="Yuan Y.-J."/>
        </authorList>
    </citation>
    <scope>NUCLEOTIDE SEQUENCE [LARGE SCALE GENOMIC DNA]</scope>
    <source>
        <strain evidence="2 3">103</strain>
    </source>
</reference>
<evidence type="ECO:0000313" key="3">
    <source>
        <dbReference type="Proteomes" id="UP000094094"/>
    </source>
</evidence>
<dbReference type="RefSeq" id="WP_069568584.1">
    <property type="nucleotide sequence ID" value="NZ_CP017157.1"/>
</dbReference>
<evidence type="ECO:0000256" key="1">
    <source>
        <dbReference type="SAM" id="MobiDB-lite"/>
    </source>
</evidence>
<dbReference type="PANTHER" id="PTHR41913">
    <property type="entry name" value="DUF1684 DOMAIN-CONTAINING PROTEIN"/>
    <property type="match status" value="1"/>
</dbReference>
<name>A0A1D7VIN5_9ACTN</name>